<feature type="transmembrane region" description="Helical" evidence="1">
    <location>
        <begin position="29"/>
        <end position="51"/>
    </location>
</feature>
<protein>
    <recommendedName>
        <fullName evidence="4">DUF3899 domain-containing protein</fullName>
    </recommendedName>
</protein>
<evidence type="ECO:0000313" key="3">
    <source>
        <dbReference type="Proteomes" id="UP000034798"/>
    </source>
</evidence>
<evidence type="ECO:0008006" key="4">
    <source>
        <dbReference type="Google" id="ProtNLM"/>
    </source>
</evidence>
<sequence>MLYFLLIIIAIGVLLASEAGQAFLGLLIKIALIAGVAYLAFWLVIIVWGLLSDKSIMEGIFTVIGTVILIIYIGYLIYTVYKKLETKDKRVEVIAKLKNKIKNQWIEHKAQFISVVILILIIIFSWIILPILYS</sequence>
<comment type="caution">
    <text evidence="2">The sequence shown here is derived from an EMBL/GenBank/DDBJ whole genome shotgun (WGS) entry which is preliminary data.</text>
</comment>
<gene>
    <name evidence="2" type="ORF">UR91_C0001G0005</name>
</gene>
<proteinExistence type="predicted"/>
<keyword evidence="1" id="KW-1133">Transmembrane helix</keyword>
<accession>A0A0G0DLS8</accession>
<organism evidence="2 3">
    <name type="scientific">Candidatus Nomurabacteria bacterium GW2011_GWC2_35_8</name>
    <dbReference type="NCBI Taxonomy" id="1618752"/>
    <lineage>
        <taxon>Bacteria</taxon>
        <taxon>Candidatus Nomuraibacteriota</taxon>
    </lineage>
</organism>
<evidence type="ECO:0000256" key="1">
    <source>
        <dbReference type="SAM" id="Phobius"/>
    </source>
</evidence>
<dbReference type="EMBL" id="LBQZ01000001">
    <property type="protein sequence ID" value="KKP89816.1"/>
    <property type="molecule type" value="Genomic_DNA"/>
</dbReference>
<feature type="transmembrane region" description="Helical" evidence="1">
    <location>
        <begin position="60"/>
        <end position="81"/>
    </location>
</feature>
<dbReference type="Proteomes" id="UP000034798">
    <property type="component" value="Unassembled WGS sequence"/>
</dbReference>
<keyword evidence="1" id="KW-0812">Transmembrane</keyword>
<name>A0A0G0DLS8_9BACT</name>
<feature type="transmembrane region" description="Helical" evidence="1">
    <location>
        <begin position="112"/>
        <end position="133"/>
    </location>
</feature>
<evidence type="ECO:0000313" key="2">
    <source>
        <dbReference type="EMBL" id="KKP89816.1"/>
    </source>
</evidence>
<keyword evidence="1" id="KW-0472">Membrane</keyword>
<reference evidence="2 3" key="1">
    <citation type="journal article" date="2015" name="Nature">
        <title>rRNA introns, odd ribosomes, and small enigmatic genomes across a large radiation of phyla.</title>
        <authorList>
            <person name="Brown C.T."/>
            <person name="Hug L.A."/>
            <person name="Thomas B.C."/>
            <person name="Sharon I."/>
            <person name="Castelle C.J."/>
            <person name="Singh A."/>
            <person name="Wilkins M.J."/>
            <person name="Williams K.H."/>
            <person name="Banfield J.F."/>
        </authorList>
    </citation>
    <scope>NUCLEOTIDE SEQUENCE [LARGE SCALE GENOMIC DNA]</scope>
</reference>
<dbReference type="AlphaFoldDB" id="A0A0G0DLS8"/>